<protein>
    <submittedName>
        <fullName evidence="9">Ribose transport system permease protein</fullName>
    </submittedName>
</protein>
<feature type="transmembrane region" description="Helical" evidence="8">
    <location>
        <begin position="158"/>
        <end position="179"/>
    </location>
</feature>
<feature type="transmembrane region" description="Helical" evidence="8">
    <location>
        <begin position="41"/>
        <end position="60"/>
    </location>
</feature>
<keyword evidence="5 8" id="KW-0812">Transmembrane</keyword>
<dbReference type="PANTHER" id="PTHR32196:SF21">
    <property type="entry name" value="ABC TRANSPORTER PERMEASE PROTEIN YPHD-RELATED"/>
    <property type="match status" value="1"/>
</dbReference>
<dbReference type="PANTHER" id="PTHR32196">
    <property type="entry name" value="ABC TRANSPORTER PERMEASE PROTEIN YPHD-RELATED-RELATED"/>
    <property type="match status" value="1"/>
</dbReference>
<evidence type="ECO:0000256" key="3">
    <source>
        <dbReference type="ARBA" id="ARBA00022475"/>
    </source>
</evidence>
<evidence type="ECO:0000256" key="2">
    <source>
        <dbReference type="ARBA" id="ARBA00022448"/>
    </source>
</evidence>
<evidence type="ECO:0000256" key="8">
    <source>
        <dbReference type="SAM" id="Phobius"/>
    </source>
</evidence>
<keyword evidence="7 8" id="KW-0472">Membrane</keyword>
<organism evidence="9 10">
    <name type="scientific">Kaistia dalseonensis</name>
    <dbReference type="NCBI Taxonomy" id="410840"/>
    <lineage>
        <taxon>Bacteria</taxon>
        <taxon>Pseudomonadati</taxon>
        <taxon>Pseudomonadota</taxon>
        <taxon>Alphaproteobacteria</taxon>
        <taxon>Hyphomicrobiales</taxon>
        <taxon>Kaistiaceae</taxon>
        <taxon>Kaistia</taxon>
    </lineage>
</organism>
<keyword evidence="3" id="KW-1003">Cell membrane</keyword>
<accession>A0ABU0H2X4</accession>
<dbReference type="RefSeq" id="WP_266347549.1">
    <property type="nucleotide sequence ID" value="NZ_JAPKNG010000001.1"/>
</dbReference>
<evidence type="ECO:0000256" key="4">
    <source>
        <dbReference type="ARBA" id="ARBA00022519"/>
    </source>
</evidence>
<dbReference type="Proteomes" id="UP001241603">
    <property type="component" value="Unassembled WGS sequence"/>
</dbReference>
<sequence length="327" mass="33358">MSRVLARHRAILLAYLGMIVLLVITSFFSEGFLAGSHLRTMVMLSAFIGIVALGQTFVIIGGGIDLSVPWVLNCAAVLVTLMANGSDGPLLYAIPIALAGGALVGAINGFGIALFGVPPIIMTLAVNVILQGGILVYTGGAPTASAPPLIQYLAVGRIGPVPVIVILWMLLAVLATLLLSKSAFGRYLYAQGTSATVAEFSGVPTLRVTVLAYTLSGLTAALAGILLTGYTAQAYLGMGDPYLFTSIAAVAIGGASILGGSGHYIGTIAGALVLTILTGLLPALNLSNGALLIVYGVVILVTVSLASEALSDFFSIIARSIGRKRDA</sequence>
<evidence type="ECO:0000256" key="1">
    <source>
        <dbReference type="ARBA" id="ARBA00004651"/>
    </source>
</evidence>
<feature type="transmembrane region" description="Helical" evidence="8">
    <location>
        <begin position="264"/>
        <end position="284"/>
    </location>
</feature>
<dbReference type="InterPro" id="IPR001851">
    <property type="entry name" value="ABC_transp_permease"/>
</dbReference>
<reference evidence="9 10" key="1">
    <citation type="submission" date="2023-07" db="EMBL/GenBank/DDBJ databases">
        <title>Genomic Encyclopedia of Type Strains, Phase IV (KMG-IV): sequencing the most valuable type-strain genomes for metagenomic binning, comparative biology and taxonomic classification.</title>
        <authorList>
            <person name="Goeker M."/>
        </authorList>
    </citation>
    <scope>NUCLEOTIDE SEQUENCE [LARGE SCALE GENOMIC DNA]</scope>
    <source>
        <strain evidence="9 10">B6-8</strain>
    </source>
</reference>
<keyword evidence="10" id="KW-1185">Reference proteome</keyword>
<proteinExistence type="predicted"/>
<name>A0ABU0H2X4_9HYPH</name>
<evidence type="ECO:0000256" key="5">
    <source>
        <dbReference type="ARBA" id="ARBA00022692"/>
    </source>
</evidence>
<evidence type="ECO:0000313" key="9">
    <source>
        <dbReference type="EMBL" id="MDQ0436656.1"/>
    </source>
</evidence>
<dbReference type="CDD" id="cd06579">
    <property type="entry name" value="TM_PBP1_transp_AraH_like"/>
    <property type="match status" value="1"/>
</dbReference>
<comment type="subcellular location">
    <subcellularLocation>
        <location evidence="1">Cell membrane</location>
        <topology evidence="1">Multi-pass membrane protein</topology>
    </subcellularLocation>
</comment>
<feature type="transmembrane region" description="Helical" evidence="8">
    <location>
        <begin position="242"/>
        <end position="259"/>
    </location>
</feature>
<feature type="transmembrane region" description="Helical" evidence="8">
    <location>
        <begin position="67"/>
        <end position="84"/>
    </location>
</feature>
<dbReference type="EMBL" id="JAUSVO010000001">
    <property type="protein sequence ID" value="MDQ0436656.1"/>
    <property type="molecule type" value="Genomic_DNA"/>
</dbReference>
<keyword evidence="2" id="KW-0813">Transport</keyword>
<comment type="caution">
    <text evidence="9">The sequence shown here is derived from an EMBL/GenBank/DDBJ whole genome shotgun (WGS) entry which is preliminary data.</text>
</comment>
<feature type="transmembrane region" description="Helical" evidence="8">
    <location>
        <begin position="12"/>
        <end position="29"/>
    </location>
</feature>
<evidence type="ECO:0000256" key="6">
    <source>
        <dbReference type="ARBA" id="ARBA00022989"/>
    </source>
</evidence>
<feature type="transmembrane region" description="Helical" evidence="8">
    <location>
        <begin position="210"/>
        <end position="230"/>
    </location>
</feature>
<keyword evidence="6 8" id="KW-1133">Transmembrane helix</keyword>
<feature type="transmembrane region" description="Helical" evidence="8">
    <location>
        <begin position="90"/>
        <end position="113"/>
    </location>
</feature>
<feature type="transmembrane region" description="Helical" evidence="8">
    <location>
        <begin position="290"/>
        <end position="317"/>
    </location>
</feature>
<dbReference type="Pfam" id="PF02653">
    <property type="entry name" value="BPD_transp_2"/>
    <property type="match status" value="1"/>
</dbReference>
<evidence type="ECO:0000256" key="7">
    <source>
        <dbReference type="ARBA" id="ARBA00023136"/>
    </source>
</evidence>
<evidence type="ECO:0000313" key="10">
    <source>
        <dbReference type="Proteomes" id="UP001241603"/>
    </source>
</evidence>
<feature type="transmembrane region" description="Helical" evidence="8">
    <location>
        <begin position="120"/>
        <end position="138"/>
    </location>
</feature>
<gene>
    <name evidence="9" type="ORF">QO014_001026</name>
</gene>
<keyword evidence="4" id="KW-0997">Cell inner membrane</keyword>